<accession>A0A9E7NBF7</accession>
<keyword evidence="2" id="KW-1185">Reference proteome</keyword>
<dbReference type="KEGG" id="sawl:NGM29_08905"/>
<dbReference type="Proteomes" id="UP001056855">
    <property type="component" value="Chromosome"/>
</dbReference>
<dbReference type="GeneID" id="73290161"/>
<name>A0A9E7NBF7_9EURY</name>
<evidence type="ECO:0000313" key="1">
    <source>
        <dbReference type="EMBL" id="UTF55349.1"/>
    </source>
</evidence>
<gene>
    <name evidence="1" type="ORF">NGM29_08905</name>
</gene>
<dbReference type="EMBL" id="CP100355">
    <property type="protein sequence ID" value="UTF55349.1"/>
    <property type="molecule type" value="Genomic_DNA"/>
</dbReference>
<sequence length="561" mass="62538">MTDERSITRRDSLKRIAASGALLGGTGFATGTVSAGEGMADNIRLVASCYEEDRSKFRVDNHNKKTVKVTWDVYGTDQSGSLKVSGKDSVYFWVDADHGDATVRLFYDGEQIDVKHANDQKVCAPEDPKEAIDLEPACYIDERVYNGENDVTVDPDGTCDEATYCFTLTVGDDADGNSLNEIEADFCGSGVDVSNVDDDDVSVELNGDDVTDDLDEVDDDDDGETLTLEFDGDCDLEEGDEIRVCLDNVKNPAEAGVYTARFTLNDEESSVSAFTIGNVDDGSKGKKKKKGDHFPGMAKFCVHNEFYEDVEVVWRSTYMHQGGLLTIPARGTRCFWADLDKKGKAHVKLLYDDEQVDEADANTDERCTPNPHKIRFRAICHENGRARFRVFNYNQQTVPVSWSVDDDDDDDDDCDYDGSGYVPAMDSLDVWVDVDDDDDDVTLSYLGEELDTDEVAEKVCGPENPKEAIDLDGLCYRPGKGKKPGKARFAIHNCYDYKVRVTWKSAYTKEADTIKLDVGETHYFWVDLDKKGKAMVNLYFNNKKIDEADADTDTLCEEYDD</sequence>
<protein>
    <submittedName>
        <fullName evidence="1">Uncharacterized protein</fullName>
    </submittedName>
</protein>
<organism evidence="1 2">
    <name type="scientific">Natronosalvus rutilus</name>
    <dbReference type="NCBI Taxonomy" id="2953753"/>
    <lineage>
        <taxon>Archaea</taxon>
        <taxon>Methanobacteriati</taxon>
        <taxon>Methanobacteriota</taxon>
        <taxon>Stenosarchaea group</taxon>
        <taxon>Halobacteria</taxon>
        <taxon>Halobacteriales</taxon>
        <taxon>Natrialbaceae</taxon>
        <taxon>Natronosalvus</taxon>
    </lineage>
</organism>
<evidence type="ECO:0000313" key="2">
    <source>
        <dbReference type="Proteomes" id="UP001056855"/>
    </source>
</evidence>
<dbReference type="PROSITE" id="PS51318">
    <property type="entry name" value="TAT"/>
    <property type="match status" value="1"/>
</dbReference>
<proteinExistence type="predicted"/>
<dbReference type="AlphaFoldDB" id="A0A9E7NBF7"/>
<dbReference type="RefSeq" id="WP_254160271.1">
    <property type="nucleotide sequence ID" value="NZ_CP100355.1"/>
</dbReference>
<dbReference type="InterPro" id="IPR006311">
    <property type="entry name" value="TAT_signal"/>
</dbReference>
<reference evidence="1" key="1">
    <citation type="submission" date="2022-06" db="EMBL/GenBank/DDBJ databases">
        <title>Diverse halophilic archaea isolated from saline environments.</title>
        <authorList>
            <person name="Cui H.-L."/>
        </authorList>
    </citation>
    <scope>NUCLEOTIDE SEQUENCE</scope>
    <source>
        <strain evidence="1">WLHS1</strain>
    </source>
</reference>